<proteinExistence type="predicted"/>
<dbReference type="AlphaFoldDB" id="J4GLY8"/>
<evidence type="ECO:0000313" key="2">
    <source>
        <dbReference type="Proteomes" id="UP000006352"/>
    </source>
</evidence>
<dbReference type="Proteomes" id="UP000006352">
    <property type="component" value="Unassembled WGS sequence"/>
</dbReference>
<dbReference type="SUPFAM" id="SSF53067">
    <property type="entry name" value="Actin-like ATPase domain"/>
    <property type="match status" value="1"/>
</dbReference>
<dbReference type="InParanoid" id="J4GLY8"/>
<accession>J4GLY8</accession>
<gene>
    <name evidence="1" type="ORF">FIBRA_01960</name>
</gene>
<dbReference type="EMBL" id="HE796958">
    <property type="protein sequence ID" value="CCL99935.1"/>
    <property type="molecule type" value="Genomic_DNA"/>
</dbReference>
<dbReference type="GeneID" id="24094846"/>
<sequence length="273" mass="29069">MEVRAVYDRVCACVARLVGGAGLDVYDVDEVVYVGGAASLPGLDEALAQGFQETVVTPFTAGTVVGGGAGDPTTIVSRGCALQAKLVAGLAEGTEEEREVRTAFASGSKWAQALATTKTIGMLFPEENAEGALGGQWIPAVLKDTPLPCRRTLRFKVDVGEGGESKVGFEVWEAKEGVKIEKIKPPKDEDEEPLEDEEEEDEIEVKEKTLEKETFLTSISFVAQEAAKKKDRYATIEVQFLLDGRNGAGLEVTIWEIGASGRGEAVVLSVNGS</sequence>
<protein>
    <submittedName>
        <fullName evidence="1">Uncharacterized protein</fullName>
    </submittedName>
</protein>
<dbReference type="InterPro" id="IPR043129">
    <property type="entry name" value="ATPase_NBD"/>
</dbReference>
<dbReference type="HOGENOM" id="CLU_1019552_0_0_1"/>
<keyword evidence="2" id="KW-1185">Reference proteome</keyword>
<reference evidence="1 2" key="1">
    <citation type="journal article" date="2012" name="Appl. Environ. Microbiol.">
        <title>Short-read sequencing for genomic analysis of the brown rot fungus Fibroporia radiculosa.</title>
        <authorList>
            <person name="Tang J.D."/>
            <person name="Perkins A.D."/>
            <person name="Sonstegard T.S."/>
            <person name="Schroeder S.G."/>
            <person name="Burgess S.C."/>
            <person name="Diehl S.V."/>
        </authorList>
    </citation>
    <scope>NUCLEOTIDE SEQUENCE [LARGE SCALE GENOMIC DNA]</scope>
    <source>
        <strain evidence="1 2">TFFH 294</strain>
    </source>
</reference>
<dbReference type="STRING" id="599839.J4GLY8"/>
<dbReference type="RefSeq" id="XP_012179218.1">
    <property type="nucleotide sequence ID" value="XM_012323828.1"/>
</dbReference>
<evidence type="ECO:0000313" key="1">
    <source>
        <dbReference type="EMBL" id="CCL99935.1"/>
    </source>
</evidence>
<dbReference type="OrthoDB" id="29851at2759"/>
<organism evidence="1 2">
    <name type="scientific">Fibroporia radiculosa</name>
    <dbReference type="NCBI Taxonomy" id="599839"/>
    <lineage>
        <taxon>Eukaryota</taxon>
        <taxon>Fungi</taxon>
        <taxon>Dikarya</taxon>
        <taxon>Basidiomycota</taxon>
        <taxon>Agaricomycotina</taxon>
        <taxon>Agaricomycetes</taxon>
        <taxon>Polyporales</taxon>
        <taxon>Fibroporiaceae</taxon>
        <taxon>Fibroporia</taxon>
    </lineage>
</organism>
<name>J4GLY8_9APHY</name>
<dbReference type="Gene3D" id="3.30.420.40">
    <property type="match status" value="1"/>
</dbReference>